<keyword evidence="3" id="KW-1185">Reference proteome</keyword>
<evidence type="ECO:0000313" key="3">
    <source>
        <dbReference type="Proteomes" id="UP001266305"/>
    </source>
</evidence>
<organism evidence="2 3">
    <name type="scientific">Saguinus oedipus</name>
    <name type="common">Cotton-top tamarin</name>
    <name type="synonym">Oedipomidas oedipus</name>
    <dbReference type="NCBI Taxonomy" id="9490"/>
    <lineage>
        <taxon>Eukaryota</taxon>
        <taxon>Metazoa</taxon>
        <taxon>Chordata</taxon>
        <taxon>Craniata</taxon>
        <taxon>Vertebrata</taxon>
        <taxon>Euteleostomi</taxon>
        <taxon>Mammalia</taxon>
        <taxon>Eutheria</taxon>
        <taxon>Euarchontoglires</taxon>
        <taxon>Primates</taxon>
        <taxon>Haplorrhini</taxon>
        <taxon>Platyrrhini</taxon>
        <taxon>Cebidae</taxon>
        <taxon>Callitrichinae</taxon>
        <taxon>Saguinus</taxon>
    </lineage>
</organism>
<evidence type="ECO:0000256" key="1">
    <source>
        <dbReference type="SAM" id="MobiDB-lite"/>
    </source>
</evidence>
<feature type="region of interest" description="Disordered" evidence="1">
    <location>
        <begin position="35"/>
        <end position="63"/>
    </location>
</feature>
<protein>
    <submittedName>
        <fullName evidence="2">Uncharacterized protein</fullName>
    </submittedName>
</protein>
<accession>A0ABQ9TW33</accession>
<sequence>MKLTSLNVLAVVNVTFQKEQMWSVQRDEGTVKVEAAGKARQGRPREQGLGLEEALRSPKEAKGGPSWKVLICLLERTAAAGVGESDSRRPLQCQ</sequence>
<comment type="caution">
    <text evidence="2">The sequence shown here is derived from an EMBL/GenBank/DDBJ whole genome shotgun (WGS) entry which is preliminary data.</text>
</comment>
<evidence type="ECO:0000313" key="2">
    <source>
        <dbReference type="EMBL" id="KAK2088794.1"/>
    </source>
</evidence>
<dbReference type="EMBL" id="JASSZA010000019">
    <property type="protein sequence ID" value="KAK2088794.1"/>
    <property type="molecule type" value="Genomic_DNA"/>
</dbReference>
<feature type="compositionally biased region" description="Basic and acidic residues" evidence="1">
    <location>
        <begin position="53"/>
        <end position="62"/>
    </location>
</feature>
<proteinExistence type="predicted"/>
<dbReference type="Proteomes" id="UP001266305">
    <property type="component" value="Unassembled WGS sequence"/>
</dbReference>
<gene>
    <name evidence="2" type="ORF">P7K49_034701</name>
</gene>
<reference evidence="2 3" key="1">
    <citation type="submission" date="2023-05" db="EMBL/GenBank/DDBJ databases">
        <title>B98-5 Cell Line De Novo Hybrid Assembly: An Optical Mapping Approach.</title>
        <authorList>
            <person name="Kananen K."/>
            <person name="Auerbach J.A."/>
            <person name="Kautto E."/>
            <person name="Blachly J.S."/>
        </authorList>
    </citation>
    <scope>NUCLEOTIDE SEQUENCE [LARGE SCALE GENOMIC DNA]</scope>
    <source>
        <strain evidence="2">B95-8</strain>
        <tissue evidence="2">Cell line</tissue>
    </source>
</reference>
<name>A0ABQ9TW33_SAGOE</name>